<gene>
    <name evidence="1" type="ORF">HNR32_000601</name>
</gene>
<dbReference type="InterPro" id="IPR001539">
    <property type="entry name" value="Peptidase_U32"/>
</dbReference>
<dbReference type="AlphaFoldDB" id="A0A840UED7"/>
<keyword evidence="1" id="KW-0645">Protease</keyword>
<evidence type="ECO:0000313" key="2">
    <source>
        <dbReference type="Proteomes" id="UP000559117"/>
    </source>
</evidence>
<keyword evidence="1" id="KW-0378">Hydrolase</keyword>
<dbReference type="Proteomes" id="UP000559117">
    <property type="component" value="Unassembled WGS sequence"/>
</dbReference>
<organism evidence="1 2">
    <name type="scientific">Pectinatus brassicae</name>
    <dbReference type="NCBI Taxonomy" id="862415"/>
    <lineage>
        <taxon>Bacteria</taxon>
        <taxon>Bacillati</taxon>
        <taxon>Bacillota</taxon>
        <taxon>Negativicutes</taxon>
        <taxon>Selenomonadales</taxon>
        <taxon>Selenomonadaceae</taxon>
        <taxon>Pectinatus</taxon>
    </lineage>
</organism>
<protein>
    <submittedName>
        <fullName evidence="1">Putative protease</fullName>
        <ecNumber evidence="1">3.4.-.-</ecNumber>
    </submittedName>
</protein>
<proteinExistence type="predicted"/>
<dbReference type="EMBL" id="JACHFH010000005">
    <property type="protein sequence ID" value="MBB5335476.1"/>
    <property type="molecule type" value="Genomic_DNA"/>
</dbReference>
<dbReference type="PANTHER" id="PTHR30217:SF10">
    <property type="entry name" value="23S RRNA 5-HYDROXYCYTIDINE C2501 SYNTHASE"/>
    <property type="match status" value="1"/>
</dbReference>
<dbReference type="EC" id="3.4.-.-" evidence="1"/>
<sequence length="641" mass="71994">MLVNKKTVELLAPVGQWSTLVAAVEAGADAVYMGGKAFNMRRFRDDFNFDNKELKKAVEYAHAHGVSLYITLNNLISDEEIPALEEYLTCLSNDVHPDALIVQDFAVVEIVKRLGLDLTLHSSIMMNTHNAQMIEKFQQFGITRIVASREMSLADIRLMKNETNMEIEFFVHGDMCIAEGGQCIHSGVVFGHSSNRGLCMKPCRWQYKFAEEKNINDADYMAQKKSEYKMALKDMCMYQALPELIQSGVYSFKIEGRMRDAEFVSNIVGTYRRAIDRYVADPTGYSMDKKDWQILKDNEVRGYSTCFAVAKPTYDEIGLSGEGEPRFFSKAVKEADLTIKTEFKTVSSENKPVLAVRCASLEHLKEACANGADVVYAGGDVYRPLTPWTLADFKEARIITEKANCKLVIATPRITRRLEISELEQLFTQLNIIKPDGILVHNIGTLNMAKKLTAIPVQCGVSFSLFNAKAAALLQNEGAVMGTASLELGCKQVQTLIEKSSLPIEVIVHGAIEAMICDFDFIEQETGKKQITNPEVFDKHYAFIDTADEIHSVRRTQYNRNNVLFAHDLCLLPYLDKLNTAASFCIEAQDYTAAYTGSLVNIYRQVIDDFAAYNIDELIEEIKVDAPRAFGNGVYRYEASR</sequence>
<dbReference type="Pfam" id="PF01136">
    <property type="entry name" value="Peptidase_U32"/>
    <property type="match status" value="2"/>
</dbReference>
<dbReference type="GO" id="GO:0008233">
    <property type="term" value="F:peptidase activity"/>
    <property type="evidence" value="ECO:0007669"/>
    <property type="project" value="UniProtKB-KW"/>
</dbReference>
<dbReference type="PANTHER" id="PTHR30217">
    <property type="entry name" value="PEPTIDASE U32 FAMILY"/>
    <property type="match status" value="1"/>
</dbReference>
<evidence type="ECO:0000313" key="1">
    <source>
        <dbReference type="EMBL" id="MBB5335476.1"/>
    </source>
</evidence>
<accession>A0A840UED7</accession>
<reference evidence="1 2" key="1">
    <citation type="submission" date="2020-08" db="EMBL/GenBank/DDBJ databases">
        <title>Genomic Encyclopedia of Type Strains, Phase IV (KMG-IV): sequencing the most valuable type-strain genomes for metagenomic binning, comparative biology and taxonomic classification.</title>
        <authorList>
            <person name="Goeker M."/>
        </authorList>
    </citation>
    <scope>NUCLEOTIDE SEQUENCE [LARGE SCALE GENOMIC DNA]</scope>
    <source>
        <strain evidence="1 2">DSM 24661</strain>
    </source>
</reference>
<keyword evidence="2" id="KW-1185">Reference proteome</keyword>
<dbReference type="InterPro" id="IPR051454">
    <property type="entry name" value="RNA/ubiquinone_mod_enzymes"/>
</dbReference>
<dbReference type="RefSeq" id="WP_183859510.1">
    <property type="nucleotide sequence ID" value="NZ_JACHFH010000005.1"/>
</dbReference>
<name>A0A840UED7_9FIRM</name>
<comment type="caution">
    <text evidence="1">The sequence shown here is derived from an EMBL/GenBank/DDBJ whole genome shotgun (WGS) entry which is preliminary data.</text>
</comment>
<dbReference type="GO" id="GO:0006508">
    <property type="term" value="P:proteolysis"/>
    <property type="evidence" value="ECO:0007669"/>
    <property type="project" value="UniProtKB-KW"/>
</dbReference>